<evidence type="ECO:0000313" key="2">
    <source>
        <dbReference type="EMBL" id="CEK60156.1"/>
    </source>
</evidence>
<feature type="non-terminal residue" evidence="2">
    <location>
        <position position="81"/>
    </location>
</feature>
<name>A0A0B6YWP0_9EUPU</name>
<organism evidence="2">
    <name type="scientific">Arion vulgaris</name>
    <dbReference type="NCBI Taxonomy" id="1028688"/>
    <lineage>
        <taxon>Eukaryota</taxon>
        <taxon>Metazoa</taxon>
        <taxon>Spiralia</taxon>
        <taxon>Lophotrochozoa</taxon>
        <taxon>Mollusca</taxon>
        <taxon>Gastropoda</taxon>
        <taxon>Heterobranchia</taxon>
        <taxon>Euthyneura</taxon>
        <taxon>Panpulmonata</taxon>
        <taxon>Eupulmonata</taxon>
        <taxon>Stylommatophora</taxon>
        <taxon>Helicina</taxon>
        <taxon>Arionoidea</taxon>
        <taxon>Arionidae</taxon>
        <taxon>Arion</taxon>
    </lineage>
</organism>
<gene>
    <name evidence="2" type="primary">ORF38569</name>
</gene>
<dbReference type="SUPFAM" id="SSF57625">
    <property type="entry name" value="Invertebrate chitin-binding proteins"/>
    <property type="match status" value="1"/>
</dbReference>
<dbReference type="Pfam" id="PF01607">
    <property type="entry name" value="CBM_14"/>
    <property type="match status" value="1"/>
</dbReference>
<sequence length="81" mass="8774">KDEVSACGGSRKPTVEQAPQSPAVIDTFCNGKEDGFFSEGCSANYYNCENENGEQQSCPPGLFFDTENDMCEFKELITGCG</sequence>
<protein>
    <recommendedName>
        <fullName evidence="1">Chitin-binding type-2 domain-containing protein</fullName>
    </recommendedName>
</protein>
<dbReference type="PROSITE" id="PS50940">
    <property type="entry name" value="CHIT_BIND_II"/>
    <property type="match status" value="1"/>
</dbReference>
<dbReference type="EMBL" id="HACG01013291">
    <property type="protein sequence ID" value="CEK60156.1"/>
    <property type="molecule type" value="Transcribed_RNA"/>
</dbReference>
<feature type="non-terminal residue" evidence="2">
    <location>
        <position position="1"/>
    </location>
</feature>
<evidence type="ECO:0000259" key="1">
    <source>
        <dbReference type="PROSITE" id="PS50940"/>
    </source>
</evidence>
<accession>A0A0B6YWP0</accession>
<dbReference type="GO" id="GO:0005576">
    <property type="term" value="C:extracellular region"/>
    <property type="evidence" value="ECO:0007669"/>
    <property type="project" value="InterPro"/>
</dbReference>
<dbReference type="Gene3D" id="3.20.20.80">
    <property type="entry name" value="Glycosidases"/>
    <property type="match status" value="1"/>
</dbReference>
<dbReference type="SMART" id="SM00494">
    <property type="entry name" value="ChtBD2"/>
    <property type="match status" value="1"/>
</dbReference>
<dbReference type="AlphaFoldDB" id="A0A0B6YWP0"/>
<reference evidence="2" key="1">
    <citation type="submission" date="2014-12" db="EMBL/GenBank/DDBJ databases">
        <title>Insight into the proteome of Arion vulgaris.</title>
        <authorList>
            <person name="Aradska J."/>
            <person name="Bulat T."/>
            <person name="Smidak R."/>
            <person name="Sarate P."/>
            <person name="Gangsoo J."/>
            <person name="Sialana F."/>
            <person name="Bilban M."/>
            <person name="Lubec G."/>
        </authorList>
    </citation>
    <scope>NUCLEOTIDE SEQUENCE</scope>
    <source>
        <tissue evidence="2">Skin</tissue>
    </source>
</reference>
<dbReference type="InterPro" id="IPR002557">
    <property type="entry name" value="Chitin-bd_dom"/>
</dbReference>
<feature type="domain" description="Chitin-binding type-2" evidence="1">
    <location>
        <begin position="26"/>
        <end position="81"/>
    </location>
</feature>
<proteinExistence type="predicted"/>
<dbReference type="InterPro" id="IPR036508">
    <property type="entry name" value="Chitin-bd_dom_sf"/>
</dbReference>
<dbReference type="GO" id="GO:0008061">
    <property type="term" value="F:chitin binding"/>
    <property type="evidence" value="ECO:0007669"/>
    <property type="project" value="InterPro"/>
</dbReference>